<name>A0ABR9D941_9GAMM</name>
<organism evidence="1 2">
    <name type="scientific">Methylomonas fluvii</name>
    <dbReference type="NCBI Taxonomy" id="1854564"/>
    <lineage>
        <taxon>Bacteria</taxon>
        <taxon>Pseudomonadati</taxon>
        <taxon>Pseudomonadota</taxon>
        <taxon>Gammaproteobacteria</taxon>
        <taxon>Methylococcales</taxon>
        <taxon>Methylococcaceae</taxon>
        <taxon>Methylomonas</taxon>
    </lineage>
</organism>
<comment type="caution">
    <text evidence="1">The sequence shown here is derived from an EMBL/GenBank/DDBJ whole genome shotgun (WGS) entry which is preliminary data.</text>
</comment>
<keyword evidence="2" id="KW-1185">Reference proteome</keyword>
<accession>A0ABR9D941</accession>
<dbReference type="Proteomes" id="UP000641152">
    <property type="component" value="Unassembled WGS sequence"/>
</dbReference>
<protein>
    <submittedName>
        <fullName evidence="1">Uncharacterized protein</fullName>
    </submittedName>
</protein>
<dbReference type="EMBL" id="JACXST010000001">
    <property type="protein sequence ID" value="MBD9359630.1"/>
    <property type="molecule type" value="Genomic_DNA"/>
</dbReference>
<sequence>MLTINRCSRWLKYTPFPTADFCINPVLFGYAFRRFFAVLESFAGANAGRKPPGSTDGFEFIPVFVREQLS</sequence>
<reference evidence="1 2" key="1">
    <citation type="submission" date="2020-09" db="EMBL/GenBank/DDBJ databases">
        <title>Methylomonas albis sp. nov. and Methylomonas fluvii sp. nov.: Two cold-adapted methanotrophs from the River Elbe and an amended description of Methylovulum psychrotolerans strain Eb1.</title>
        <authorList>
            <person name="Bussmann I.K."/>
            <person name="Klings K.-W."/>
            <person name="Warnstedt J."/>
            <person name="Hoppert M."/>
            <person name="Saborowski A."/>
            <person name="Horn F."/>
            <person name="Liebner S."/>
        </authorList>
    </citation>
    <scope>NUCLEOTIDE SEQUENCE [LARGE SCALE GENOMIC DNA]</scope>
    <source>
        <strain evidence="1 2">EbB</strain>
    </source>
</reference>
<gene>
    <name evidence="1" type="ORF">EBB_03520</name>
</gene>
<evidence type="ECO:0000313" key="2">
    <source>
        <dbReference type="Proteomes" id="UP000641152"/>
    </source>
</evidence>
<evidence type="ECO:0000313" key="1">
    <source>
        <dbReference type="EMBL" id="MBD9359630.1"/>
    </source>
</evidence>
<proteinExistence type="predicted"/>